<dbReference type="Proteomes" id="UP000308365">
    <property type="component" value="Unassembled WGS sequence"/>
</dbReference>
<dbReference type="EMBL" id="RWIC01000543">
    <property type="protein sequence ID" value="TKC42526.1"/>
    <property type="molecule type" value="Genomic_DNA"/>
</dbReference>
<organism evidence="2 3">
    <name type="scientific">Monodon monoceros</name>
    <name type="common">Narwhal</name>
    <name type="synonym">Ceratodon monodon</name>
    <dbReference type="NCBI Taxonomy" id="40151"/>
    <lineage>
        <taxon>Eukaryota</taxon>
        <taxon>Metazoa</taxon>
        <taxon>Chordata</taxon>
        <taxon>Craniata</taxon>
        <taxon>Vertebrata</taxon>
        <taxon>Euteleostomi</taxon>
        <taxon>Mammalia</taxon>
        <taxon>Eutheria</taxon>
        <taxon>Laurasiatheria</taxon>
        <taxon>Artiodactyla</taxon>
        <taxon>Whippomorpha</taxon>
        <taxon>Cetacea</taxon>
        <taxon>Odontoceti</taxon>
        <taxon>Monodontidae</taxon>
        <taxon>Monodon</taxon>
    </lineage>
</organism>
<sequence length="248" mass="26197">DPAARLICSRSSRSEMRQHPALTWEGEGRQFRSKRQTCNGISRLWTSWLCLLSTSAALPALTRRTPSSRLPGGSSQGQCDPALLGLKTHVLMTTAPAARKRQTDPWGPCAHGPWDRGGLSAGFRGGGYLRAVVGRALGLGGSSPWSRCPELGHSVPRVLGSRSGCLSYCFLSSQPLSPQTPTCPNGLVPGDPAGLPHPGQSLWASPGARGAYPRRTHLLGDLLPPHGTPVLRAPPGPRPAPILPGALR</sequence>
<proteinExistence type="predicted"/>
<gene>
    <name evidence="2" type="ORF">EI555_012758</name>
</gene>
<dbReference type="AlphaFoldDB" id="A0A4U1F1U0"/>
<feature type="non-terminal residue" evidence="2">
    <location>
        <position position="1"/>
    </location>
</feature>
<name>A0A4U1F1U0_MONMO</name>
<feature type="compositionally biased region" description="Pro residues" evidence="1">
    <location>
        <begin position="232"/>
        <end position="242"/>
    </location>
</feature>
<accession>A0A4U1F1U0</accession>
<feature type="region of interest" description="Disordered" evidence="1">
    <location>
        <begin position="227"/>
        <end position="248"/>
    </location>
</feature>
<protein>
    <submittedName>
        <fullName evidence="2">Uncharacterized protein</fullName>
    </submittedName>
</protein>
<evidence type="ECO:0000313" key="2">
    <source>
        <dbReference type="EMBL" id="TKC42526.1"/>
    </source>
</evidence>
<comment type="caution">
    <text evidence="2">The sequence shown here is derived from an EMBL/GenBank/DDBJ whole genome shotgun (WGS) entry which is preliminary data.</text>
</comment>
<reference evidence="3" key="1">
    <citation type="journal article" date="2019" name="IScience">
        <title>Narwhal Genome Reveals Long-Term Low Genetic Diversity despite Current Large Abundance Size.</title>
        <authorList>
            <person name="Westbury M.V."/>
            <person name="Petersen B."/>
            <person name="Garde E."/>
            <person name="Heide-Jorgensen M.P."/>
            <person name="Lorenzen E.D."/>
        </authorList>
    </citation>
    <scope>NUCLEOTIDE SEQUENCE [LARGE SCALE GENOMIC DNA]</scope>
</reference>
<evidence type="ECO:0000256" key="1">
    <source>
        <dbReference type="SAM" id="MobiDB-lite"/>
    </source>
</evidence>
<evidence type="ECO:0000313" key="3">
    <source>
        <dbReference type="Proteomes" id="UP000308365"/>
    </source>
</evidence>